<dbReference type="Proteomes" id="UP000638836">
    <property type="component" value="Unassembled WGS sequence"/>
</dbReference>
<feature type="transmembrane region" description="Helical" evidence="1">
    <location>
        <begin position="15"/>
        <end position="37"/>
    </location>
</feature>
<accession>A0ABR7TFF7</accession>
<evidence type="ECO:0000313" key="2">
    <source>
        <dbReference type="EMBL" id="MBC9826148.1"/>
    </source>
</evidence>
<sequence length="94" mass="11125">MNKYDDDQKFIRYKYGYYSFNSLIVLIALNYIFGQFFNFQWGATKELEIIILIGITALCFINICVYKNAYFFNHNNKRGASIILCKQIVLLQNN</sequence>
<evidence type="ECO:0000313" key="3">
    <source>
        <dbReference type="Proteomes" id="UP000638836"/>
    </source>
</evidence>
<gene>
    <name evidence="2" type="ORF">GLO26_10155</name>
</gene>
<comment type="caution">
    <text evidence="2">The sequence shown here is derived from an EMBL/GenBank/DDBJ whole genome shotgun (WGS) entry which is preliminary data.</text>
</comment>
<keyword evidence="1" id="KW-1133">Transmembrane helix</keyword>
<name>A0ABR7TFF7_9LACT</name>
<keyword evidence="1" id="KW-0472">Membrane</keyword>
<feature type="transmembrane region" description="Helical" evidence="1">
    <location>
        <begin position="49"/>
        <end position="69"/>
    </location>
</feature>
<keyword evidence="1" id="KW-0812">Transmembrane</keyword>
<organism evidence="2 3">
    <name type="scientific">Carnobacterium inhibens</name>
    <dbReference type="NCBI Taxonomy" id="147709"/>
    <lineage>
        <taxon>Bacteria</taxon>
        <taxon>Bacillati</taxon>
        <taxon>Bacillota</taxon>
        <taxon>Bacilli</taxon>
        <taxon>Lactobacillales</taxon>
        <taxon>Carnobacteriaceae</taxon>
        <taxon>Carnobacterium</taxon>
    </lineage>
</organism>
<keyword evidence="3" id="KW-1185">Reference proteome</keyword>
<dbReference type="RefSeq" id="WP_187949134.1">
    <property type="nucleotide sequence ID" value="NZ_WNJQ01000012.1"/>
</dbReference>
<evidence type="ECO:0000256" key="1">
    <source>
        <dbReference type="SAM" id="Phobius"/>
    </source>
</evidence>
<proteinExistence type="predicted"/>
<reference evidence="2 3" key="1">
    <citation type="journal article" date="2020" name="Microorganisms">
        <title>New Insight into Antimicrobial Compounds from Food and Marine-Sourced Carnobacterium Species through Phenotype and Genome Analyses.</title>
        <authorList>
            <person name="Begrem S."/>
            <person name="Ivaniuk F."/>
            <person name="Gigout-Chevalier F."/>
            <person name="Kolypczuk L."/>
            <person name="Bonnetot S."/>
            <person name="Leroi F."/>
            <person name="Grovel O."/>
            <person name="Delbarre-Ladrat C."/>
            <person name="Passerini D."/>
        </authorList>
    </citation>
    <scope>NUCLEOTIDE SEQUENCE [LARGE SCALE GENOMIC DNA]</scope>
    <source>
        <strain evidence="2 3">MIP2551</strain>
    </source>
</reference>
<protein>
    <submittedName>
        <fullName evidence="2">Uncharacterized protein</fullName>
    </submittedName>
</protein>
<dbReference type="EMBL" id="WNJQ01000012">
    <property type="protein sequence ID" value="MBC9826148.1"/>
    <property type="molecule type" value="Genomic_DNA"/>
</dbReference>